<keyword evidence="8 13" id="KW-0812">Transmembrane</keyword>
<evidence type="ECO:0000256" key="11">
    <source>
        <dbReference type="ARBA" id="ARBA00023136"/>
    </source>
</evidence>
<feature type="transmembrane region" description="Helical" evidence="13">
    <location>
        <begin position="312"/>
        <end position="334"/>
    </location>
</feature>
<keyword evidence="7" id="KW-1003">Cell membrane</keyword>
<feature type="transmembrane region" description="Helical" evidence="13">
    <location>
        <begin position="156"/>
        <end position="176"/>
    </location>
</feature>
<keyword evidence="9 13" id="KW-1133">Transmembrane helix</keyword>
<evidence type="ECO:0000256" key="13">
    <source>
        <dbReference type="SAM" id="Phobius"/>
    </source>
</evidence>
<dbReference type="PANTHER" id="PTHR43298:SF2">
    <property type="entry name" value="FMN_FAD EXPORTER YEEO-RELATED"/>
    <property type="match status" value="1"/>
</dbReference>
<organism evidence="14 15">
    <name type="scientific">Paenibacillus eucommiae</name>
    <dbReference type="NCBI Taxonomy" id="1355755"/>
    <lineage>
        <taxon>Bacteria</taxon>
        <taxon>Bacillati</taxon>
        <taxon>Bacillota</taxon>
        <taxon>Bacilli</taxon>
        <taxon>Bacillales</taxon>
        <taxon>Paenibacillaceae</taxon>
        <taxon>Paenibacillus</taxon>
    </lineage>
</organism>
<evidence type="ECO:0000256" key="10">
    <source>
        <dbReference type="ARBA" id="ARBA00023065"/>
    </source>
</evidence>
<proteinExistence type="inferred from homology"/>
<evidence type="ECO:0000313" key="14">
    <source>
        <dbReference type="EMBL" id="MBP1993334.1"/>
    </source>
</evidence>
<sequence>MFKHWKPIIKLAFPSLIAFSTQTVTATIGLIMLGHLGALTIAIVGVSNIIMYNAFAIFSGIGHTVNYLIAQNFGANDMKKGIERTYIALYLSAAFGIFLLCLGTFGAEWIIRLVSPELVEGGSFYLQLRFYAMACGTVTFVFQGFLRGVSRTRTTMVLSLANGVTMIFFTYALTFGNLGFPEMGLTGAGTAVLLGEAVALLGALYVYFFSLNKVFQTRSKVKFNRNEGKLILVESGKLGMQEFSMSVSMLIFTIFVARLGTSALAANEVALNVMSFGFMPAFAFGATATILVGQRVGQGDPMQAKRAGVDTAIIGTLCLILLGTIELFAAEPIARMFTNDPEVYKLAAHLIMVSAYLQIFDGLLNFYAGGLRGIGDTTFLLRASFVLCWFLFVPLAYLMIFVFEFGSMGAWISFYTFLVFFGLTVMYRFHKTDWISVRLKNASHE</sequence>
<accession>A0ABS4J0G5</accession>
<reference evidence="14 15" key="1">
    <citation type="submission" date="2021-03" db="EMBL/GenBank/DDBJ databases">
        <title>Genomic Encyclopedia of Type Strains, Phase IV (KMG-IV): sequencing the most valuable type-strain genomes for metagenomic binning, comparative biology and taxonomic classification.</title>
        <authorList>
            <person name="Goeker M."/>
        </authorList>
    </citation>
    <scope>NUCLEOTIDE SEQUENCE [LARGE SCALE GENOMIC DNA]</scope>
    <source>
        <strain evidence="14 15">DSM 26048</strain>
    </source>
</reference>
<evidence type="ECO:0000256" key="12">
    <source>
        <dbReference type="ARBA" id="ARBA00031636"/>
    </source>
</evidence>
<dbReference type="Pfam" id="PF01554">
    <property type="entry name" value="MatE"/>
    <property type="match status" value="2"/>
</dbReference>
<dbReference type="RefSeq" id="WP_209975093.1">
    <property type="nucleotide sequence ID" value="NZ_JAGGLB010000018.1"/>
</dbReference>
<protein>
    <recommendedName>
        <fullName evidence="4">Probable multidrug resistance protein NorM</fullName>
    </recommendedName>
    <alternativeName>
        <fullName evidence="12">Multidrug-efflux transporter</fullName>
    </alternativeName>
</protein>
<comment type="caution">
    <text evidence="14">The sequence shown here is derived from an EMBL/GenBank/DDBJ whole genome shotgun (WGS) entry which is preliminary data.</text>
</comment>
<evidence type="ECO:0000256" key="4">
    <source>
        <dbReference type="ARBA" id="ARBA00020268"/>
    </source>
</evidence>
<feature type="transmembrane region" description="Helical" evidence="13">
    <location>
        <begin position="36"/>
        <end position="58"/>
    </location>
</feature>
<evidence type="ECO:0000256" key="1">
    <source>
        <dbReference type="ARBA" id="ARBA00003408"/>
    </source>
</evidence>
<feature type="transmembrane region" description="Helical" evidence="13">
    <location>
        <begin position="346"/>
        <end position="367"/>
    </location>
</feature>
<evidence type="ECO:0000256" key="3">
    <source>
        <dbReference type="ARBA" id="ARBA00010199"/>
    </source>
</evidence>
<feature type="transmembrane region" description="Helical" evidence="13">
    <location>
        <begin position="273"/>
        <end position="292"/>
    </location>
</feature>
<keyword evidence="10" id="KW-0406">Ion transport</keyword>
<gene>
    <name evidence="14" type="ORF">J2Z66_004955</name>
</gene>
<dbReference type="PANTHER" id="PTHR43298">
    <property type="entry name" value="MULTIDRUG RESISTANCE PROTEIN NORM-RELATED"/>
    <property type="match status" value="1"/>
</dbReference>
<comment type="function">
    <text evidence="1">Multidrug efflux pump.</text>
</comment>
<comment type="similarity">
    <text evidence="3">Belongs to the multi antimicrobial extrusion (MATE) (TC 2.A.66.1) family.</text>
</comment>
<keyword evidence="11 13" id="KW-0472">Membrane</keyword>
<keyword evidence="5" id="KW-0813">Transport</keyword>
<comment type="subcellular location">
    <subcellularLocation>
        <location evidence="2">Cell membrane</location>
        <topology evidence="2">Multi-pass membrane protein</topology>
    </subcellularLocation>
</comment>
<evidence type="ECO:0000256" key="6">
    <source>
        <dbReference type="ARBA" id="ARBA00022449"/>
    </source>
</evidence>
<dbReference type="InterPro" id="IPR048279">
    <property type="entry name" value="MdtK-like"/>
</dbReference>
<dbReference type="InterPro" id="IPR050222">
    <property type="entry name" value="MATE_MdtK"/>
</dbReference>
<dbReference type="PIRSF" id="PIRSF006603">
    <property type="entry name" value="DinF"/>
    <property type="match status" value="1"/>
</dbReference>
<feature type="transmembrane region" description="Helical" evidence="13">
    <location>
        <begin position="409"/>
        <end position="429"/>
    </location>
</feature>
<feature type="transmembrane region" description="Helical" evidence="13">
    <location>
        <begin position="130"/>
        <end position="149"/>
    </location>
</feature>
<keyword evidence="6" id="KW-0050">Antiport</keyword>
<evidence type="ECO:0000256" key="5">
    <source>
        <dbReference type="ARBA" id="ARBA00022448"/>
    </source>
</evidence>
<name>A0ABS4J0G5_9BACL</name>
<feature type="transmembrane region" description="Helical" evidence="13">
    <location>
        <begin position="379"/>
        <end position="403"/>
    </location>
</feature>
<evidence type="ECO:0000256" key="9">
    <source>
        <dbReference type="ARBA" id="ARBA00022989"/>
    </source>
</evidence>
<dbReference type="CDD" id="cd13137">
    <property type="entry name" value="MATE_NorM_like"/>
    <property type="match status" value="1"/>
</dbReference>
<evidence type="ECO:0000256" key="7">
    <source>
        <dbReference type="ARBA" id="ARBA00022475"/>
    </source>
</evidence>
<feature type="transmembrane region" description="Helical" evidence="13">
    <location>
        <begin position="247"/>
        <end position="267"/>
    </location>
</feature>
<dbReference type="EMBL" id="JAGGLB010000018">
    <property type="protein sequence ID" value="MBP1993334.1"/>
    <property type="molecule type" value="Genomic_DNA"/>
</dbReference>
<evidence type="ECO:0000313" key="15">
    <source>
        <dbReference type="Proteomes" id="UP001519287"/>
    </source>
</evidence>
<feature type="transmembrane region" description="Helical" evidence="13">
    <location>
        <begin position="87"/>
        <end position="110"/>
    </location>
</feature>
<feature type="transmembrane region" description="Helical" evidence="13">
    <location>
        <begin position="188"/>
        <end position="210"/>
    </location>
</feature>
<dbReference type="Proteomes" id="UP001519287">
    <property type="component" value="Unassembled WGS sequence"/>
</dbReference>
<evidence type="ECO:0000256" key="8">
    <source>
        <dbReference type="ARBA" id="ARBA00022692"/>
    </source>
</evidence>
<dbReference type="InterPro" id="IPR002528">
    <property type="entry name" value="MATE_fam"/>
</dbReference>
<evidence type="ECO:0000256" key="2">
    <source>
        <dbReference type="ARBA" id="ARBA00004651"/>
    </source>
</evidence>
<dbReference type="NCBIfam" id="TIGR00797">
    <property type="entry name" value="matE"/>
    <property type="match status" value="1"/>
</dbReference>
<keyword evidence="15" id="KW-1185">Reference proteome</keyword>